<reference evidence="2 3" key="1">
    <citation type="journal article" date="2018" name="Mol. Plant">
        <title>The genome of Artemisia annua provides insight into the evolution of Asteraceae family and artemisinin biosynthesis.</title>
        <authorList>
            <person name="Shen Q."/>
            <person name="Zhang L."/>
            <person name="Liao Z."/>
            <person name="Wang S."/>
            <person name="Yan T."/>
            <person name="Shi P."/>
            <person name="Liu M."/>
            <person name="Fu X."/>
            <person name="Pan Q."/>
            <person name="Wang Y."/>
            <person name="Lv Z."/>
            <person name="Lu X."/>
            <person name="Zhang F."/>
            <person name="Jiang W."/>
            <person name="Ma Y."/>
            <person name="Chen M."/>
            <person name="Hao X."/>
            <person name="Li L."/>
            <person name="Tang Y."/>
            <person name="Lv G."/>
            <person name="Zhou Y."/>
            <person name="Sun X."/>
            <person name="Brodelius P.E."/>
            <person name="Rose J.K.C."/>
            <person name="Tang K."/>
        </authorList>
    </citation>
    <scope>NUCLEOTIDE SEQUENCE [LARGE SCALE GENOMIC DNA]</scope>
    <source>
        <strain evidence="3">cv. Huhao1</strain>
        <tissue evidence="2">Leaf</tissue>
    </source>
</reference>
<accession>A0A2U1KFI1</accession>
<dbReference type="PANTHER" id="PTHR11246">
    <property type="entry name" value="PRE-MRNA SPLICING FACTOR"/>
    <property type="match status" value="1"/>
</dbReference>
<dbReference type="GO" id="GO:2000636">
    <property type="term" value="P:positive regulation of primary miRNA processing"/>
    <property type="evidence" value="ECO:0007669"/>
    <property type="project" value="TreeGrafter"/>
</dbReference>
<name>A0A2U1KFI1_ARTAN</name>
<dbReference type="GO" id="GO:0080188">
    <property type="term" value="P:gene silencing by siRNA-directed DNA methylation"/>
    <property type="evidence" value="ECO:0007669"/>
    <property type="project" value="TreeGrafter"/>
</dbReference>
<protein>
    <submittedName>
        <fullName evidence="2">Pre-mRNA splicing factor</fullName>
    </submittedName>
</protein>
<dbReference type="GO" id="GO:0046540">
    <property type="term" value="C:U4/U6 x U5 tri-snRNP complex"/>
    <property type="evidence" value="ECO:0007669"/>
    <property type="project" value="TreeGrafter"/>
</dbReference>
<evidence type="ECO:0000313" key="3">
    <source>
        <dbReference type="Proteomes" id="UP000245207"/>
    </source>
</evidence>
<dbReference type="InterPro" id="IPR011990">
    <property type="entry name" value="TPR-like_helical_dom_sf"/>
</dbReference>
<comment type="caution">
    <text evidence="2">The sequence shown here is derived from an EMBL/GenBank/DDBJ whole genome shotgun (WGS) entry which is preliminary data.</text>
</comment>
<evidence type="ECO:0000313" key="2">
    <source>
        <dbReference type="EMBL" id="PWA35532.1"/>
    </source>
</evidence>
<dbReference type="EMBL" id="PKPP01019861">
    <property type="protein sequence ID" value="PWA35532.1"/>
    <property type="molecule type" value="Genomic_DNA"/>
</dbReference>
<dbReference type="GO" id="GO:0071013">
    <property type="term" value="C:catalytic step 2 spliceosome"/>
    <property type="evidence" value="ECO:0007669"/>
    <property type="project" value="TreeGrafter"/>
</dbReference>
<keyword evidence="3" id="KW-1185">Reference proteome</keyword>
<gene>
    <name evidence="2" type="ORF">CTI12_AA608620</name>
</gene>
<dbReference type="AlphaFoldDB" id="A0A2U1KFI1"/>
<dbReference type="OrthoDB" id="1750306at2759"/>
<organism evidence="2 3">
    <name type="scientific">Artemisia annua</name>
    <name type="common">Sweet wormwood</name>
    <dbReference type="NCBI Taxonomy" id="35608"/>
    <lineage>
        <taxon>Eukaryota</taxon>
        <taxon>Viridiplantae</taxon>
        <taxon>Streptophyta</taxon>
        <taxon>Embryophyta</taxon>
        <taxon>Tracheophyta</taxon>
        <taxon>Spermatophyta</taxon>
        <taxon>Magnoliopsida</taxon>
        <taxon>eudicotyledons</taxon>
        <taxon>Gunneridae</taxon>
        <taxon>Pentapetalae</taxon>
        <taxon>asterids</taxon>
        <taxon>campanulids</taxon>
        <taxon>Asterales</taxon>
        <taxon>Asteraceae</taxon>
        <taxon>Asteroideae</taxon>
        <taxon>Anthemideae</taxon>
        <taxon>Artemisiinae</taxon>
        <taxon>Artemisia</taxon>
    </lineage>
</organism>
<keyword evidence="1" id="KW-0677">Repeat</keyword>
<sequence>MSLTNSDKQDVVFAVPQMGGYISNVITSWMQAATLEHDDVIKSKVLRKGLEHIPDSLRLWKAVVELANEEDAKLLLQRAVECCPLHVEFCLALTWLEKHDAAKQIREGVEIDQEAWMKEAKAAEWVGSVAICNAIIGNIVGIGDEKEDLGMSGMSKVRAVLTMARKRNPQNPELWLAAEAENNGKLDQARNLPNLAVDLAQMLEPNMAEKWQPISKSSREFASVDISQQSVAAVVQEEKYAEEKKHR</sequence>
<dbReference type="PANTHER" id="PTHR11246:SF1">
    <property type="entry name" value="PRE-MRNA-PROCESSING FACTOR 6"/>
    <property type="match status" value="1"/>
</dbReference>
<dbReference type="Gene3D" id="1.25.40.10">
    <property type="entry name" value="Tetratricopeptide repeat domain"/>
    <property type="match status" value="1"/>
</dbReference>
<dbReference type="Proteomes" id="UP000245207">
    <property type="component" value="Unassembled WGS sequence"/>
</dbReference>
<evidence type="ECO:0000256" key="1">
    <source>
        <dbReference type="ARBA" id="ARBA00022737"/>
    </source>
</evidence>
<dbReference type="InterPro" id="IPR045075">
    <property type="entry name" value="Syf1-like"/>
</dbReference>
<proteinExistence type="predicted"/>
<dbReference type="STRING" id="35608.A0A2U1KFI1"/>
<dbReference type="GO" id="GO:0000244">
    <property type="term" value="P:spliceosomal tri-snRNP complex assembly"/>
    <property type="evidence" value="ECO:0007669"/>
    <property type="project" value="TreeGrafter"/>
</dbReference>